<organism evidence="15 16">
    <name type="scientific">Methylosinus sporium</name>
    <dbReference type="NCBI Taxonomy" id="428"/>
    <lineage>
        <taxon>Bacteria</taxon>
        <taxon>Pseudomonadati</taxon>
        <taxon>Pseudomonadota</taxon>
        <taxon>Alphaproteobacteria</taxon>
        <taxon>Hyphomicrobiales</taxon>
        <taxon>Methylocystaceae</taxon>
        <taxon>Methylosinus</taxon>
    </lineage>
</organism>
<comment type="similarity">
    <text evidence="1 13">Belongs to the RuvC family.</text>
</comment>
<dbReference type="Pfam" id="PF02075">
    <property type="entry name" value="RuvC"/>
    <property type="match status" value="1"/>
</dbReference>
<keyword evidence="6 13" id="KW-0227">DNA damage</keyword>
<reference evidence="15 16" key="1">
    <citation type="journal article" date="2018" name="Appl. Microbiol. Biotechnol.">
        <title>Co-cultivation of the strictly anaerobic methanogen Methanosarcina barkeri with aerobic methanotrophs in an oxygen-limited membrane bioreactor.</title>
        <authorList>
            <person name="In 't Zandt M.H."/>
            <person name="van den Bosch T.J.M."/>
            <person name="Rijkers R."/>
            <person name="van Kessel M.A.H.J."/>
            <person name="Jetten M.S.M."/>
            <person name="Welte C.U."/>
        </authorList>
    </citation>
    <scope>NUCLEOTIDE SEQUENCE [LARGE SCALE GENOMIC DNA]</scope>
    <source>
        <strain evidence="15 16">DSM 17706</strain>
    </source>
</reference>
<dbReference type="GO" id="GO:0006281">
    <property type="term" value="P:DNA repair"/>
    <property type="evidence" value="ECO:0007669"/>
    <property type="project" value="UniProtKB-UniRule"/>
</dbReference>
<comment type="subcellular location">
    <subcellularLocation>
        <location evidence="13">Cytoplasm</location>
    </subcellularLocation>
</comment>
<dbReference type="InterPro" id="IPR002176">
    <property type="entry name" value="X-over_junc_endoDNase_RuvC"/>
</dbReference>
<comment type="cofactor">
    <cofactor evidence="13">
        <name>Mg(2+)</name>
        <dbReference type="ChEBI" id="CHEBI:18420"/>
    </cofactor>
    <text evidence="13">Binds 2 Mg(2+) ion per subunit.</text>
</comment>
<dbReference type="OrthoDB" id="9805499at2"/>
<dbReference type="InterPro" id="IPR012337">
    <property type="entry name" value="RNaseH-like_sf"/>
</dbReference>
<name>A0A2U1SLP5_METSR</name>
<evidence type="ECO:0000256" key="8">
    <source>
        <dbReference type="ARBA" id="ARBA00022842"/>
    </source>
</evidence>
<dbReference type="GO" id="GO:0005737">
    <property type="term" value="C:cytoplasm"/>
    <property type="evidence" value="ECO:0007669"/>
    <property type="project" value="UniProtKB-SubCell"/>
</dbReference>
<dbReference type="AlphaFoldDB" id="A0A2U1SLP5"/>
<keyword evidence="5 13" id="KW-0255">Endonuclease</keyword>
<feature type="binding site" evidence="13">
    <location>
        <position position="12"/>
    </location>
    <ligand>
        <name>Mg(2+)</name>
        <dbReference type="ChEBI" id="CHEBI:18420"/>
        <label>1</label>
    </ligand>
</feature>
<keyword evidence="9 13" id="KW-0238">DNA-binding</keyword>
<evidence type="ECO:0000256" key="6">
    <source>
        <dbReference type="ARBA" id="ARBA00022763"/>
    </source>
</evidence>
<evidence type="ECO:0000256" key="12">
    <source>
        <dbReference type="ARBA" id="ARBA00029354"/>
    </source>
</evidence>
<evidence type="ECO:0000256" key="4">
    <source>
        <dbReference type="ARBA" id="ARBA00022723"/>
    </source>
</evidence>
<dbReference type="InterPro" id="IPR036397">
    <property type="entry name" value="RNaseH_sf"/>
</dbReference>
<keyword evidence="10 13" id="KW-0233">DNA recombination</keyword>
<feature type="binding site" evidence="13">
    <location>
        <position position="73"/>
    </location>
    <ligand>
        <name>Mg(2+)</name>
        <dbReference type="ChEBI" id="CHEBI:18420"/>
        <label>2</label>
    </ligand>
</feature>
<dbReference type="EC" id="3.1.21.10" evidence="13 14"/>
<dbReference type="NCBIfam" id="TIGR00228">
    <property type="entry name" value="ruvC"/>
    <property type="match status" value="1"/>
</dbReference>
<evidence type="ECO:0000256" key="5">
    <source>
        <dbReference type="ARBA" id="ARBA00022759"/>
    </source>
</evidence>
<dbReference type="GO" id="GO:0006310">
    <property type="term" value="P:DNA recombination"/>
    <property type="evidence" value="ECO:0007669"/>
    <property type="project" value="UniProtKB-UniRule"/>
</dbReference>
<dbReference type="PANTHER" id="PTHR30194">
    <property type="entry name" value="CROSSOVER JUNCTION ENDODEOXYRIBONUCLEASE RUVC"/>
    <property type="match status" value="1"/>
</dbReference>
<comment type="catalytic activity">
    <reaction evidence="12 13">
        <text>Endonucleolytic cleavage at a junction such as a reciprocal single-stranded crossover between two homologous DNA duplexes (Holliday junction).</text>
        <dbReference type="EC" id="3.1.21.10"/>
    </reaction>
</comment>
<dbReference type="CDD" id="cd16962">
    <property type="entry name" value="RuvC"/>
    <property type="match status" value="1"/>
</dbReference>
<dbReference type="Gene3D" id="3.30.420.10">
    <property type="entry name" value="Ribonuclease H-like superfamily/Ribonuclease H"/>
    <property type="match status" value="1"/>
</dbReference>
<dbReference type="EMBL" id="PUIV01000045">
    <property type="protein sequence ID" value="PWB92538.1"/>
    <property type="molecule type" value="Genomic_DNA"/>
</dbReference>
<dbReference type="SUPFAM" id="SSF53098">
    <property type="entry name" value="Ribonuclease H-like"/>
    <property type="match status" value="1"/>
</dbReference>
<gene>
    <name evidence="13" type="primary">ruvC</name>
    <name evidence="15" type="ORF">C5689_17565</name>
</gene>
<evidence type="ECO:0000256" key="13">
    <source>
        <dbReference type="HAMAP-Rule" id="MF_00034"/>
    </source>
</evidence>
<comment type="caution">
    <text evidence="15">The sequence shown here is derived from an EMBL/GenBank/DDBJ whole genome shotgun (WGS) entry which is preliminary data.</text>
</comment>
<evidence type="ECO:0000256" key="7">
    <source>
        <dbReference type="ARBA" id="ARBA00022801"/>
    </source>
</evidence>
<evidence type="ECO:0000313" key="15">
    <source>
        <dbReference type="EMBL" id="PWB92538.1"/>
    </source>
</evidence>
<dbReference type="GO" id="GO:0000287">
    <property type="term" value="F:magnesium ion binding"/>
    <property type="evidence" value="ECO:0007669"/>
    <property type="project" value="UniProtKB-UniRule"/>
</dbReference>
<protein>
    <recommendedName>
        <fullName evidence="13 14">Crossover junction endodeoxyribonuclease RuvC</fullName>
        <ecNumber evidence="13 14">3.1.21.10</ecNumber>
    </recommendedName>
    <alternativeName>
        <fullName evidence="13">Holliday junction nuclease RuvC</fullName>
    </alternativeName>
    <alternativeName>
        <fullName evidence="13">Holliday junction resolvase RuvC</fullName>
    </alternativeName>
</protein>
<dbReference type="InterPro" id="IPR020563">
    <property type="entry name" value="X-over_junc_endoDNase_Mg_BS"/>
</dbReference>
<dbReference type="Proteomes" id="UP000245137">
    <property type="component" value="Unassembled WGS sequence"/>
</dbReference>
<feature type="active site" evidence="13">
    <location>
        <position position="12"/>
    </location>
</feature>
<dbReference type="PANTHER" id="PTHR30194:SF3">
    <property type="entry name" value="CROSSOVER JUNCTION ENDODEOXYRIBONUCLEASE RUVC"/>
    <property type="match status" value="1"/>
</dbReference>
<evidence type="ECO:0000256" key="14">
    <source>
        <dbReference type="NCBIfam" id="TIGR00228"/>
    </source>
</evidence>
<dbReference type="PROSITE" id="PS01321">
    <property type="entry name" value="RUVC"/>
    <property type="match status" value="1"/>
</dbReference>
<dbReference type="PRINTS" id="PR00696">
    <property type="entry name" value="RSOLVASERUVC"/>
</dbReference>
<keyword evidence="7 13" id="KW-0378">Hydrolase</keyword>
<dbReference type="HAMAP" id="MF_00034">
    <property type="entry name" value="RuvC"/>
    <property type="match status" value="1"/>
</dbReference>
<evidence type="ECO:0000256" key="1">
    <source>
        <dbReference type="ARBA" id="ARBA00009518"/>
    </source>
</evidence>
<comment type="function">
    <text evidence="13">The RuvA-RuvB-RuvC complex processes Holliday junction (HJ) DNA during genetic recombination and DNA repair. Endonuclease that resolves HJ intermediates. Cleaves cruciform DNA by making single-stranded nicks across the HJ at symmetrical positions within the homologous arms, yielding a 5'-phosphate and a 3'-hydroxyl group; requires a central core of homology in the junction. The consensus cleavage sequence is 5'-(A/T)TT(C/G)-3'. Cleavage occurs on the 3'-side of the TT dinucleotide at the point of strand exchange. HJ branch migration catalyzed by RuvA-RuvB allows RuvC to scan DNA until it finds its consensus sequence, where it cleaves and resolves the cruciform DNA.</text>
</comment>
<dbReference type="GO" id="GO:0008821">
    <property type="term" value="F:crossover junction DNA endonuclease activity"/>
    <property type="evidence" value="ECO:0007669"/>
    <property type="project" value="UniProtKB-UniRule"/>
</dbReference>
<evidence type="ECO:0000256" key="11">
    <source>
        <dbReference type="ARBA" id="ARBA00023204"/>
    </source>
</evidence>
<evidence type="ECO:0000256" key="2">
    <source>
        <dbReference type="ARBA" id="ARBA00022490"/>
    </source>
</evidence>
<keyword evidence="8 13" id="KW-0460">Magnesium</keyword>
<evidence type="ECO:0000256" key="3">
    <source>
        <dbReference type="ARBA" id="ARBA00022722"/>
    </source>
</evidence>
<feature type="active site" evidence="13">
    <location>
        <position position="73"/>
    </location>
</feature>
<keyword evidence="3 13" id="KW-0540">Nuclease</keyword>
<comment type="subunit">
    <text evidence="13">Homodimer which binds Holliday junction (HJ) DNA. The HJ becomes 2-fold symmetrical on binding to RuvC with unstacked arms; it has a different conformation from HJ DNA in complex with RuvA. In the full resolvosome a probable DNA-RuvA(4)-RuvB(12)-RuvC(2) complex forms which resolves the HJ.</text>
</comment>
<evidence type="ECO:0000313" key="16">
    <source>
        <dbReference type="Proteomes" id="UP000245137"/>
    </source>
</evidence>
<dbReference type="FunFam" id="3.30.420.10:FF:000002">
    <property type="entry name" value="Crossover junction endodeoxyribonuclease RuvC"/>
    <property type="match status" value="1"/>
</dbReference>
<dbReference type="GO" id="GO:0048476">
    <property type="term" value="C:Holliday junction resolvase complex"/>
    <property type="evidence" value="ECO:0007669"/>
    <property type="project" value="UniProtKB-UniRule"/>
</dbReference>
<accession>A0A2U1SLP5</accession>
<proteinExistence type="inferred from homology"/>
<evidence type="ECO:0000256" key="10">
    <source>
        <dbReference type="ARBA" id="ARBA00023172"/>
    </source>
</evidence>
<keyword evidence="11 13" id="KW-0234">DNA repair</keyword>
<evidence type="ECO:0000256" key="9">
    <source>
        <dbReference type="ARBA" id="ARBA00023125"/>
    </source>
</evidence>
<feature type="active site" evidence="13">
    <location>
        <position position="145"/>
    </location>
</feature>
<feature type="binding site" evidence="13">
    <location>
        <position position="145"/>
    </location>
    <ligand>
        <name>Mg(2+)</name>
        <dbReference type="ChEBI" id="CHEBI:18420"/>
        <label>1</label>
    </ligand>
</feature>
<sequence>MTEETIRILGIDPGLRNTGWGVVEASRGSRLSFVACGSLHSDGDASMGERLAQLQRGLARIIADYAPHEAAIEETFVNRDPQSALKLGQARGVALAAPALAGLEVEEYAANVVKKTVVGNGHADKAQIGMMVRVLLPLSRAESPDAADALAVAICHAHHRAGRIAARKLAAGAR</sequence>
<dbReference type="GO" id="GO:0003677">
    <property type="term" value="F:DNA binding"/>
    <property type="evidence" value="ECO:0007669"/>
    <property type="project" value="UniProtKB-KW"/>
</dbReference>
<keyword evidence="4 13" id="KW-0479">Metal-binding</keyword>
<dbReference type="RefSeq" id="WP_108918540.1">
    <property type="nucleotide sequence ID" value="NZ_BGJY01000001.1"/>
</dbReference>
<keyword evidence="16" id="KW-1185">Reference proteome</keyword>
<dbReference type="GO" id="GO:0009432">
    <property type="term" value="P:SOS response"/>
    <property type="evidence" value="ECO:0007669"/>
    <property type="project" value="UniProtKB-ARBA"/>
</dbReference>
<keyword evidence="2 13" id="KW-0963">Cytoplasm</keyword>